<dbReference type="Gene3D" id="1.20.58.1540">
    <property type="entry name" value="Actin interacting protein 3, C-terminal domain"/>
    <property type="match status" value="1"/>
</dbReference>
<evidence type="ECO:0000313" key="5">
    <source>
        <dbReference type="EMBL" id="QDS76611.1"/>
    </source>
</evidence>
<feature type="compositionally biased region" description="Polar residues" evidence="3">
    <location>
        <begin position="227"/>
        <end position="236"/>
    </location>
</feature>
<dbReference type="STRING" id="50376.A0A517LLW1"/>
<dbReference type="Pfam" id="PF23153">
    <property type="entry name" value="Aip3p_Bud6_N"/>
    <property type="match status" value="1"/>
</dbReference>
<dbReference type="SMART" id="SM00806">
    <property type="entry name" value="AIP3"/>
    <property type="match status" value="1"/>
</dbReference>
<evidence type="ECO:0000259" key="4">
    <source>
        <dbReference type="SMART" id="SM00806"/>
    </source>
</evidence>
<feature type="compositionally biased region" description="Polar residues" evidence="3">
    <location>
        <begin position="68"/>
        <end position="84"/>
    </location>
</feature>
<protein>
    <recommendedName>
        <fullName evidence="4">Actin interacting protein 3 C-terminal domain-containing protein</fullName>
    </recommendedName>
</protein>
<dbReference type="InterPro" id="IPR022782">
    <property type="entry name" value="AIP3-like_C"/>
</dbReference>
<dbReference type="GO" id="GO:0005519">
    <property type="term" value="F:cytoskeletal regulatory protein binding"/>
    <property type="evidence" value="ECO:0007669"/>
    <property type="project" value="InterPro"/>
</dbReference>
<dbReference type="InterPro" id="IPR056279">
    <property type="entry name" value="Aip3p_Bud6_N"/>
</dbReference>
<feature type="region of interest" description="Disordered" evidence="3">
    <location>
        <begin position="217"/>
        <end position="358"/>
    </location>
</feature>
<dbReference type="AlphaFoldDB" id="A0A517LLW1"/>
<dbReference type="PANTHER" id="PTHR22741:SF10">
    <property type="entry name" value="COILED-COIL DOMAIN-CONTAINING PROTEIN CG32809"/>
    <property type="match status" value="1"/>
</dbReference>
<dbReference type="InterPro" id="IPR051825">
    <property type="entry name" value="SRCIN1"/>
</dbReference>
<feature type="region of interest" description="Disordered" evidence="3">
    <location>
        <begin position="692"/>
        <end position="712"/>
    </location>
</feature>
<gene>
    <name evidence="5" type="ORF">FKW77_007712</name>
</gene>
<feature type="region of interest" description="Disordered" evidence="3">
    <location>
        <begin position="440"/>
        <end position="491"/>
    </location>
</feature>
<feature type="compositionally biased region" description="Polar residues" evidence="3">
    <location>
        <begin position="692"/>
        <end position="701"/>
    </location>
</feature>
<proteinExistence type="predicted"/>
<name>A0A517LLW1_9PEZI</name>
<keyword evidence="1 2" id="KW-0175">Coiled coil</keyword>
<dbReference type="Proteomes" id="UP000316270">
    <property type="component" value="Chromosome 15"/>
</dbReference>
<feature type="compositionally biased region" description="Basic and acidic residues" evidence="3">
    <location>
        <begin position="993"/>
        <end position="1012"/>
    </location>
</feature>
<organism evidence="5 6">
    <name type="scientific">Venturia effusa</name>
    <dbReference type="NCBI Taxonomy" id="50376"/>
    <lineage>
        <taxon>Eukaryota</taxon>
        <taxon>Fungi</taxon>
        <taxon>Dikarya</taxon>
        <taxon>Ascomycota</taxon>
        <taxon>Pezizomycotina</taxon>
        <taxon>Dothideomycetes</taxon>
        <taxon>Pleosporomycetidae</taxon>
        <taxon>Venturiales</taxon>
        <taxon>Venturiaceae</taxon>
        <taxon>Venturia</taxon>
    </lineage>
</organism>
<accession>A0A517LLW1</accession>
<reference evidence="5 6" key="1">
    <citation type="submission" date="2019-07" db="EMBL/GenBank/DDBJ databases">
        <title>Finished genome of Venturia effusa.</title>
        <authorList>
            <person name="Young C.A."/>
            <person name="Cox M.P."/>
            <person name="Ganley A.R.D."/>
            <person name="David W.J."/>
        </authorList>
    </citation>
    <scope>NUCLEOTIDE SEQUENCE [LARGE SCALE GENOMIC DNA]</scope>
    <source>
        <strain evidence="6">albino</strain>
    </source>
</reference>
<feature type="compositionally biased region" description="Polar residues" evidence="3">
    <location>
        <begin position="282"/>
        <end position="295"/>
    </location>
</feature>
<dbReference type="OrthoDB" id="783096at2759"/>
<feature type="region of interest" description="Disordered" evidence="3">
    <location>
        <begin position="993"/>
        <end position="1056"/>
    </location>
</feature>
<feature type="region of interest" description="Disordered" evidence="3">
    <location>
        <begin position="526"/>
        <end position="549"/>
    </location>
</feature>
<evidence type="ECO:0000313" key="6">
    <source>
        <dbReference type="Proteomes" id="UP000316270"/>
    </source>
</evidence>
<feature type="domain" description="Actin interacting protein 3 C-terminal" evidence="4">
    <location>
        <begin position="556"/>
        <end position="1004"/>
    </location>
</feature>
<keyword evidence="6" id="KW-1185">Reference proteome</keyword>
<dbReference type="GO" id="GO:0005737">
    <property type="term" value="C:cytoplasm"/>
    <property type="evidence" value="ECO:0007669"/>
    <property type="project" value="TreeGrafter"/>
</dbReference>
<feature type="compositionally biased region" description="Basic and acidic residues" evidence="3">
    <location>
        <begin position="474"/>
        <end position="491"/>
    </location>
</feature>
<feature type="compositionally biased region" description="Low complexity" evidence="3">
    <location>
        <begin position="85"/>
        <end position="98"/>
    </location>
</feature>
<dbReference type="EMBL" id="CP042199">
    <property type="protein sequence ID" value="QDS76611.1"/>
    <property type="molecule type" value="Genomic_DNA"/>
</dbReference>
<dbReference type="PANTHER" id="PTHR22741">
    <property type="entry name" value="P140CAP/SNIP-RELATED"/>
    <property type="match status" value="1"/>
</dbReference>
<dbReference type="GO" id="GO:0030010">
    <property type="term" value="P:establishment of cell polarity"/>
    <property type="evidence" value="ECO:0007669"/>
    <property type="project" value="TreeGrafter"/>
</dbReference>
<feature type="coiled-coil region" evidence="2">
    <location>
        <begin position="868"/>
        <end position="902"/>
    </location>
</feature>
<evidence type="ECO:0000256" key="1">
    <source>
        <dbReference type="ARBA" id="ARBA00023054"/>
    </source>
</evidence>
<feature type="region of interest" description="Disordered" evidence="3">
    <location>
        <begin position="1"/>
        <end position="32"/>
    </location>
</feature>
<evidence type="ECO:0000256" key="3">
    <source>
        <dbReference type="SAM" id="MobiDB-lite"/>
    </source>
</evidence>
<sequence>MDLGASWEGQRLITRTRPPPDRDSTRPKTLQNGVHAEIEIMQTQLSQQQPSLKRRVNLVDSGVGLASGDTTMDNPQSQSTPNDIRSSSGSGRSTGSRRQNPSQQLHQIEKSVTHLLVATKLLLETLTQWSRGTATEGEVSDVYVRLGYEFNIACRAFNAIGVDTGDLGPVPDLLRGILEDTLSQEASQASLDRFLPRIRDIIINLLQGLKKKQAKLRARAARDTERTSGPSAPTRQESIDVLGDTPIPESQIPSRQASGLSRQSVQRATSRDLPAGPELPPRTSSKNEGRTSPSYGNDRYDSQSTLQSSNSTMSSTTAQDIPIITPYPAEDTIPSGPQPPPHGGAAHNFQHPPPPPPKQDALLALQRGGDLERRASRRFSTYQIKQQLGGAANGIPMIPTQNSPAPNRGREVRESIQAVRQRGSTQYNRTKTERRLIGETSPTRVVPSRISEESSKTAGQAPAIVELESPNTKTPEDKLGPSYFEKDGTERPRMSAVLAGPIDEPSFMGEPSLSAPSAIPQRRISRRAQTATPPPHVETSLNNDESPQPGKPLTLFLQYKSKVKKFILEDGYNDLSVGRIQLAFIDKFAWNTHSEGIDLPEIYIQDNLSGVRYELEDLSDIKNNTVLVLNVEPLDEVKRHIDDGLSSLRRVVEGIKTSIDDQQGAIQLVSERQTESAKELASILVAPPKQSINSTPLSTAGQRGPAPSISSMSGLDQLSEIQTLRRDLAIMRQTYSSFTSDVEASMAAVRTKAASVKSVALKVALPSMSGESGRAYVKKGLYDTLHKDQTAAFERVDEIQDSIEDLRKDVVTRGVRPLPRQLEQVAKDLANAATEVKRLEGFLAKEKPIWIKVWKQELQQVCDDKAAVQESEMLVTDLTADLEDAESTFRLVEEACKQQNLEPADGKGPRSVSGGRLVTLNSIDQSLDPRKAKDGVLGEVKGLQVDHESRLEAIARAERNRQKELESRKEGEFTKEVASFVEEGKLKKTGGVEEAERLRKARDERARREYYERQNGITPSAPPPAVAESNTNGDETKETEEAPEAALEPPEPPAKD</sequence>
<feature type="compositionally biased region" description="Low complexity" evidence="3">
    <location>
        <begin position="302"/>
        <end position="319"/>
    </location>
</feature>
<evidence type="ECO:0000256" key="2">
    <source>
        <dbReference type="SAM" id="Coils"/>
    </source>
</evidence>
<dbReference type="InterPro" id="IPR005613">
    <property type="entry name" value="AIP3_C"/>
</dbReference>
<feature type="region of interest" description="Disordered" evidence="3">
    <location>
        <begin position="63"/>
        <end position="105"/>
    </location>
</feature>
<feature type="compositionally biased region" description="Polar residues" evidence="3">
    <location>
        <begin position="251"/>
        <end position="268"/>
    </location>
</feature>
<dbReference type="Pfam" id="PF03915">
    <property type="entry name" value="AIP3"/>
    <property type="match status" value="1"/>
</dbReference>
<dbReference type="GO" id="GO:0051286">
    <property type="term" value="C:cell tip"/>
    <property type="evidence" value="ECO:0007669"/>
    <property type="project" value="TreeGrafter"/>
</dbReference>